<keyword evidence="4" id="KW-0106">Calcium</keyword>
<dbReference type="GO" id="GO:0004065">
    <property type="term" value="F:arylsulfatase activity"/>
    <property type="evidence" value="ECO:0007669"/>
    <property type="project" value="TreeGrafter"/>
</dbReference>
<keyword evidence="5" id="KW-0732">Signal</keyword>
<evidence type="ECO:0000313" key="7">
    <source>
        <dbReference type="EMBL" id="KIO77656.1"/>
    </source>
</evidence>
<keyword evidence="8" id="KW-1185">Reference proteome</keyword>
<dbReference type="AlphaFoldDB" id="A0A0D0GT48"/>
<proteinExistence type="inferred from homology"/>
<gene>
    <name evidence="7" type="ORF">TH53_08435</name>
</gene>
<dbReference type="InterPro" id="IPR050738">
    <property type="entry name" value="Sulfatase"/>
</dbReference>
<evidence type="ECO:0000256" key="4">
    <source>
        <dbReference type="ARBA" id="ARBA00022837"/>
    </source>
</evidence>
<dbReference type="PROSITE" id="PS00149">
    <property type="entry name" value="SULFATASE_2"/>
    <property type="match status" value="1"/>
</dbReference>
<dbReference type="GO" id="GO:0046872">
    <property type="term" value="F:metal ion binding"/>
    <property type="evidence" value="ECO:0007669"/>
    <property type="project" value="UniProtKB-KW"/>
</dbReference>
<dbReference type="Gene3D" id="3.30.1120.10">
    <property type="match status" value="1"/>
</dbReference>
<dbReference type="Pfam" id="PF00884">
    <property type="entry name" value="Sulfatase"/>
    <property type="match status" value="1"/>
</dbReference>
<dbReference type="InterPro" id="IPR024607">
    <property type="entry name" value="Sulfatase_CS"/>
</dbReference>
<dbReference type="PROSITE" id="PS00523">
    <property type="entry name" value="SULFATASE_1"/>
    <property type="match status" value="1"/>
</dbReference>
<keyword evidence="3" id="KW-0378">Hydrolase</keyword>
<reference evidence="7 8" key="1">
    <citation type="submission" date="2015-01" db="EMBL/GenBank/DDBJ databases">
        <title>Draft genome sequence of Pedobacter sp. NL19 isolated from sludge of an effluent treatment pond in an abandoned uranium mine.</title>
        <authorList>
            <person name="Santos T."/>
            <person name="Caetano T."/>
            <person name="Covas C."/>
            <person name="Cruz A."/>
            <person name="Mendo S."/>
        </authorList>
    </citation>
    <scope>NUCLEOTIDE SEQUENCE [LARGE SCALE GENOMIC DNA]</scope>
    <source>
        <strain evidence="7 8">NL19</strain>
    </source>
</reference>
<sequence length="460" mass="51243">MKYKIRAVSYTLICFSLFFSLQIYAQGQQRPNIIFVLADDMGYSDLSCYGNPVIMTPFLDKMAQKGVKATNYVVTSPSCTPSRASLLTGRYATRMDLPVVIGPGSSQGLHDQEVTIAEMLKKVGYNTAMIGKWHLGDHELYNHPNAQGFDSYYGMLYSHDYHAPYVKTDTTLKIFRNRKAEVVRPADSSLTELYKNEAVKYISKQKKDKPFFLYLAHNMPHLPVAFGSPAKHKGLSEGGPLGDVVTELDASLAEVWAEVEKQGLADNTIFMFSSDNGPWIDFPDRMSADGATKRWHAGTAGVFRGSKGQSYEGGIREPFIVYWKNHTPVGATVTSMMSNVDVLPTLAKWSGAPLPAGRTLDGQVIADVLLQKGAKHPAHREIYIVNSGICEAVRKDSWKYREVKGGKSTNGISEKTVEDRIELFNLSYDPGERSNVIEENPEIAREMKILFDKYPGHTEN</sequence>
<dbReference type="OrthoDB" id="9764377at2"/>
<evidence type="ECO:0000256" key="2">
    <source>
        <dbReference type="ARBA" id="ARBA00022723"/>
    </source>
</evidence>
<dbReference type="Proteomes" id="UP000032049">
    <property type="component" value="Unassembled WGS sequence"/>
</dbReference>
<dbReference type="InterPro" id="IPR017850">
    <property type="entry name" value="Alkaline_phosphatase_core_sf"/>
</dbReference>
<evidence type="ECO:0000256" key="3">
    <source>
        <dbReference type="ARBA" id="ARBA00022801"/>
    </source>
</evidence>
<organism evidence="7 8">
    <name type="scientific">Pedobacter lusitanus</name>
    <dbReference type="NCBI Taxonomy" id="1503925"/>
    <lineage>
        <taxon>Bacteria</taxon>
        <taxon>Pseudomonadati</taxon>
        <taxon>Bacteroidota</taxon>
        <taxon>Sphingobacteriia</taxon>
        <taxon>Sphingobacteriales</taxon>
        <taxon>Sphingobacteriaceae</taxon>
        <taxon>Pedobacter</taxon>
    </lineage>
</organism>
<evidence type="ECO:0000256" key="1">
    <source>
        <dbReference type="ARBA" id="ARBA00008779"/>
    </source>
</evidence>
<feature type="chain" id="PRO_5002222753" evidence="5">
    <location>
        <begin position="26"/>
        <end position="460"/>
    </location>
</feature>
<dbReference type="RefSeq" id="WP_041880632.1">
    <property type="nucleotide sequence ID" value="NZ_CP157278.1"/>
</dbReference>
<evidence type="ECO:0000313" key="8">
    <source>
        <dbReference type="Proteomes" id="UP000032049"/>
    </source>
</evidence>
<feature type="signal peptide" evidence="5">
    <location>
        <begin position="1"/>
        <end position="25"/>
    </location>
</feature>
<keyword evidence="2" id="KW-0479">Metal-binding</keyword>
<comment type="caution">
    <text evidence="7">The sequence shown here is derived from an EMBL/GenBank/DDBJ whole genome shotgun (WGS) entry which is preliminary data.</text>
</comment>
<protein>
    <submittedName>
        <fullName evidence="7">Sulfatase</fullName>
    </submittedName>
</protein>
<dbReference type="Gene3D" id="3.40.720.10">
    <property type="entry name" value="Alkaline Phosphatase, subunit A"/>
    <property type="match status" value="1"/>
</dbReference>
<dbReference type="EMBL" id="JXRA01000031">
    <property type="protein sequence ID" value="KIO77656.1"/>
    <property type="molecule type" value="Genomic_DNA"/>
</dbReference>
<dbReference type="STRING" id="1503925.TH53_08435"/>
<dbReference type="InterPro" id="IPR000917">
    <property type="entry name" value="Sulfatase_N"/>
</dbReference>
<feature type="domain" description="Sulfatase N-terminal" evidence="6">
    <location>
        <begin position="31"/>
        <end position="351"/>
    </location>
</feature>
<dbReference type="PANTHER" id="PTHR42693:SF53">
    <property type="entry name" value="ENDO-4-O-SULFATASE"/>
    <property type="match status" value="1"/>
</dbReference>
<evidence type="ECO:0000259" key="6">
    <source>
        <dbReference type="Pfam" id="PF00884"/>
    </source>
</evidence>
<name>A0A0D0GT48_9SPHI</name>
<accession>A0A0D0GT48</accession>
<comment type="similarity">
    <text evidence="1">Belongs to the sulfatase family.</text>
</comment>
<dbReference type="SUPFAM" id="SSF53649">
    <property type="entry name" value="Alkaline phosphatase-like"/>
    <property type="match status" value="1"/>
</dbReference>
<evidence type="ECO:0000256" key="5">
    <source>
        <dbReference type="SAM" id="SignalP"/>
    </source>
</evidence>
<dbReference type="PANTHER" id="PTHR42693">
    <property type="entry name" value="ARYLSULFATASE FAMILY MEMBER"/>
    <property type="match status" value="1"/>
</dbReference>